<organism evidence="1 2">
    <name type="scientific">Bradyrhizobium japonicum</name>
    <dbReference type="NCBI Taxonomy" id="375"/>
    <lineage>
        <taxon>Bacteria</taxon>
        <taxon>Pseudomonadati</taxon>
        <taxon>Pseudomonadota</taxon>
        <taxon>Alphaproteobacteria</taxon>
        <taxon>Hyphomicrobiales</taxon>
        <taxon>Nitrobacteraceae</taxon>
        <taxon>Bradyrhizobium</taxon>
    </lineage>
</organism>
<sequence>MIQVGQKIRAAGGRACFRFDGQIIDLECLSARGAVVEATDLWWSRPSCGGRALEKTWPADFRFGSKCEELGVSKVSPLYPTKRTSMKGVATSLMGQKATLDAS</sequence>
<dbReference type="Proteomes" id="UP000030377">
    <property type="component" value="Unassembled WGS sequence"/>
</dbReference>
<dbReference type="AlphaFoldDB" id="A0A0A3XJ69"/>
<accession>A0A0A3XJ69</accession>
<evidence type="ECO:0000313" key="1">
    <source>
        <dbReference type="EMBL" id="KGT74370.1"/>
    </source>
</evidence>
<gene>
    <name evidence="1" type="ORF">MA20_40565</name>
</gene>
<proteinExistence type="predicted"/>
<protein>
    <submittedName>
        <fullName evidence="1">Uncharacterized protein</fullName>
    </submittedName>
</protein>
<name>A0A0A3XJ69_BRAJP</name>
<dbReference type="EMBL" id="JRPN01000035">
    <property type="protein sequence ID" value="KGT74370.1"/>
    <property type="molecule type" value="Genomic_DNA"/>
</dbReference>
<reference evidence="1 2" key="1">
    <citation type="submission" date="2014-09" db="EMBL/GenBank/DDBJ databases">
        <title>Draft genome of Bradyrhizobium japonicum Is-34.</title>
        <authorList>
            <person name="Tsurumaru H."/>
            <person name="Yamakawa T."/>
            <person name="Hashimoto S."/>
            <person name="Okizaki K."/>
            <person name="Kanesaki Y."/>
            <person name="Yoshikawa H."/>
            <person name="Yajima S."/>
        </authorList>
    </citation>
    <scope>NUCLEOTIDE SEQUENCE [LARGE SCALE GENOMIC DNA]</scope>
    <source>
        <strain evidence="1 2">Is-34</strain>
    </source>
</reference>
<evidence type="ECO:0000313" key="2">
    <source>
        <dbReference type="Proteomes" id="UP000030377"/>
    </source>
</evidence>
<comment type="caution">
    <text evidence="1">The sequence shown here is derived from an EMBL/GenBank/DDBJ whole genome shotgun (WGS) entry which is preliminary data.</text>
</comment>